<feature type="region of interest" description="Disordered" evidence="1">
    <location>
        <begin position="1"/>
        <end position="32"/>
    </location>
</feature>
<feature type="region of interest" description="Disordered" evidence="1">
    <location>
        <begin position="53"/>
        <end position="105"/>
    </location>
</feature>
<gene>
    <name evidence="3" type="ORF">ACFQS9_23705</name>
</gene>
<feature type="compositionally biased region" description="Pro residues" evidence="1">
    <location>
        <begin position="567"/>
        <end position="582"/>
    </location>
</feature>
<proteinExistence type="predicted"/>
<evidence type="ECO:0000313" key="3">
    <source>
        <dbReference type="EMBL" id="MFC7450908.1"/>
    </source>
</evidence>
<feature type="region of interest" description="Disordered" evidence="1">
    <location>
        <begin position="558"/>
        <end position="585"/>
    </location>
</feature>
<feature type="compositionally biased region" description="Basic and acidic residues" evidence="1">
    <location>
        <begin position="20"/>
        <end position="32"/>
    </location>
</feature>
<evidence type="ECO:0000256" key="1">
    <source>
        <dbReference type="SAM" id="MobiDB-lite"/>
    </source>
</evidence>
<organism evidence="3 4">
    <name type="scientific">Rhodococcus daqingensis</name>
    <dbReference type="NCBI Taxonomy" id="2479363"/>
    <lineage>
        <taxon>Bacteria</taxon>
        <taxon>Bacillati</taxon>
        <taxon>Actinomycetota</taxon>
        <taxon>Actinomycetes</taxon>
        <taxon>Mycobacteriales</taxon>
        <taxon>Nocardiaceae</taxon>
        <taxon>Rhodococcus</taxon>
    </lineage>
</organism>
<dbReference type="PANTHER" id="PTHR30121">
    <property type="entry name" value="UNCHARACTERIZED PROTEIN YJGR-RELATED"/>
    <property type="match status" value="1"/>
</dbReference>
<dbReference type="PANTHER" id="PTHR30121:SF6">
    <property type="entry name" value="SLR6007 PROTEIN"/>
    <property type="match status" value="1"/>
</dbReference>
<feature type="domain" description="Helicase HerA-like C-terminal" evidence="2">
    <location>
        <begin position="139"/>
        <end position="622"/>
    </location>
</feature>
<dbReference type="Gene3D" id="3.40.50.300">
    <property type="entry name" value="P-loop containing nucleotide triphosphate hydrolases"/>
    <property type="match status" value="2"/>
</dbReference>
<dbReference type="Proteomes" id="UP001596484">
    <property type="component" value="Unassembled WGS sequence"/>
</dbReference>
<reference evidence="4" key="1">
    <citation type="journal article" date="2019" name="Int. J. Syst. Evol. Microbiol.">
        <title>The Global Catalogue of Microorganisms (GCM) 10K type strain sequencing project: providing services to taxonomists for standard genome sequencing and annotation.</title>
        <authorList>
            <consortium name="The Broad Institute Genomics Platform"/>
            <consortium name="The Broad Institute Genome Sequencing Center for Infectious Disease"/>
            <person name="Wu L."/>
            <person name="Ma J."/>
        </authorList>
    </citation>
    <scope>NUCLEOTIDE SEQUENCE [LARGE SCALE GENOMIC DNA]</scope>
    <source>
        <strain evidence="4">ICMP 19430</strain>
    </source>
</reference>
<dbReference type="SUPFAM" id="SSF52540">
    <property type="entry name" value="P-loop containing nucleoside triphosphate hydrolases"/>
    <property type="match status" value="1"/>
</dbReference>
<comment type="caution">
    <text evidence="3">The sequence shown here is derived from an EMBL/GenBank/DDBJ whole genome shotgun (WGS) entry which is preliminary data.</text>
</comment>
<name>A0ABW2S5N8_9NOCA</name>
<dbReference type="InterPro" id="IPR027417">
    <property type="entry name" value="P-loop_NTPase"/>
</dbReference>
<dbReference type="Pfam" id="PF05872">
    <property type="entry name" value="HerA_C"/>
    <property type="match status" value="1"/>
</dbReference>
<keyword evidence="4" id="KW-1185">Reference proteome</keyword>
<dbReference type="EMBL" id="JBHTCS010000028">
    <property type="protein sequence ID" value="MFC7450908.1"/>
    <property type="molecule type" value="Genomic_DNA"/>
</dbReference>
<sequence length="623" mass="64438">MTVDPTSSGESAAQVDSVSLEEKAKAAKAAAEEAARVAAEALAAAQAAEQAAAEAARIQAAKTPARPAPDDAAPADTTSADAGAAEAAPAEATPAAAPAAAADAPAPNPAAQEIAAGYAFEGAALELGTVIIDDVVDPAARVRIPLATINRHGLVAGATGTGKTKTLQGICEQLSAAGVPVVMADVKGDVSGLSAPGEASEKMAARAVSTGINDWAPTAFPVEFLSLGTDGIGIPVRATITSFGPILLSKVLGLNETQESTLGLIFHWADTQGLALLDLKDLRSVIAHLTSDEGKADLKGIGGVSSATAGVILRALVNLEADGGDTFFGEPELETEDLLRVGPDGKGIITLFELGAQAARPVMFSTFLMWVLADLFQSLPEVGDVDKPKLVFIFDEAHLLFADASKAFLQQVEQTVKLIRSKGVGVFFCTQLPTDVPNNVLSQLGARIQHALRAFTPDDQKALNKTVRTYPKTEHYDLEKALTSLGIGEAVVTVLSEKGAPTPVAWAKIPPPRSLMDTIGEPAIRAAAAASPLHAKYGQTIDRESAYEKLTASVSGAPNADGIELPPALPDLPDLPPPPPDEPSAVERIMENSAVKSFLRSAATVAGREISRSIFGTGRRRRR</sequence>
<evidence type="ECO:0000259" key="2">
    <source>
        <dbReference type="Pfam" id="PF05872"/>
    </source>
</evidence>
<dbReference type="InterPro" id="IPR051162">
    <property type="entry name" value="T4SS_component"/>
</dbReference>
<feature type="compositionally biased region" description="Polar residues" evidence="1">
    <location>
        <begin position="1"/>
        <end position="17"/>
    </location>
</feature>
<dbReference type="InterPro" id="IPR033186">
    <property type="entry name" value="HerA_C"/>
</dbReference>
<evidence type="ECO:0000313" key="4">
    <source>
        <dbReference type="Proteomes" id="UP001596484"/>
    </source>
</evidence>
<dbReference type="RefSeq" id="WP_378409000.1">
    <property type="nucleotide sequence ID" value="NZ_JBHTCS010000028.1"/>
</dbReference>
<protein>
    <submittedName>
        <fullName evidence="3">Helicase HerA-like domain-containing protein</fullName>
    </submittedName>
</protein>
<accession>A0ABW2S5N8</accession>